<organism evidence="2 3">
    <name type="scientific">Conoideocrella luteorostrata</name>
    <dbReference type="NCBI Taxonomy" id="1105319"/>
    <lineage>
        <taxon>Eukaryota</taxon>
        <taxon>Fungi</taxon>
        <taxon>Dikarya</taxon>
        <taxon>Ascomycota</taxon>
        <taxon>Pezizomycotina</taxon>
        <taxon>Sordariomycetes</taxon>
        <taxon>Hypocreomycetidae</taxon>
        <taxon>Hypocreales</taxon>
        <taxon>Clavicipitaceae</taxon>
        <taxon>Conoideocrella</taxon>
    </lineage>
</organism>
<dbReference type="EMBL" id="JASWJB010000208">
    <property type="protein sequence ID" value="KAK2593523.1"/>
    <property type="molecule type" value="Genomic_DNA"/>
</dbReference>
<gene>
    <name evidence="2" type="ORF">QQS21_008789</name>
</gene>
<accession>A0AAJ0CKK7</accession>
<feature type="compositionally biased region" description="Polar residues" evidence="1">
    <location>
        <begin position="169"/>
        <end position="182"/>
    </location>
</feature>
<evidence type="ECO:0000256" key="1">
    <source>
        <dbReference type="SAM" id="MobiDB-lite"/>
    </source>
</evidence>
<reference evidence="2" key="1">
    <citation type="submission" date="2023-06" db="EMBL/GenBank/DDBJ databases">
        <title>Conoideocrella luteorostrata (Hypocreales: Clavicipitaceae), a potential biocontrol fungus for elongate hemlock scale in United States Christmas tree production areas.</title>
        <authorList>
            <person name="Barrett H."/>
            <person name="Lovett B."/>
            <person name="Macias A.M."/>
            <person name="Stajich J.E."/>
            <person name="Kasson M.T."/>
        </authorList>
    </citation>
    <scope>NUCLEOTIDE SEQUENCE</scope>
    <source>
        <strain evidence="2">ARSEF 14590</strain>
    </source>
</reference>
<sequence>MPGDDTGLIILELETVAVPCQELGWTCGLFVLESVRLFFSEQHQKNQGDIWSCAYADYATLGHIETLMVSLWLEDFKRELGSPHEMRYPATPGLEFSTTAAADGTKNEIPNHHWFPENQTAKTADGPISDGAVHAATSYFNDVPDHAIVQKEAEYEFSIKDDSQHWGKTLSSSTHATQTSLEGKTGKQGAAQNNKTAEAYGGNSL</sequence>
<comment type="caution">
    <text evidence="2">The sequence shown here is derived from an EMBL/GenBank/DDBJ whole genome shotgun (WGS) entry which is preliminary data.</text>
</comment>
<evidence type="ECO:0000313" key="3">
    <source>
        <dbReference type="Proteomes" id="UP001251528"/>
    </source>
</evidence>
<proteinExistence type="predicted"/>
<dbReference type="Proteomes" id="UP001251528">
    <property type="component" value="Unassembled WGS sequence"/>
</dbReference>
<protein>
    <submittedName>
        <fullName evidence="2">Uncharacterized protein</fullName>
    </submittedName>
</protein>
<feature type="region of interest" description="Disordered" evidence="1">
    <location>
        <begin position="166"/>
        <end position="205"/>
    </location>
</feature>
<keyword evidence="3" id="KW-1185">Reference proteome</keyword>
<evidence type="ECO:0000313" key="2">
    <source>
        <dbReference type="EMBL" id="KAK2593523.1"/>
    </source>
</evidence>
<name>A0AAJ0CKK7_9HYPO</name>
<dbReference type="AlphaFoldDB" id="A0AAJ0CKK7"/>